<accession>A0A8J7HTH4</accession>
<dbReference type="EMBL" id="JAECZC010000010">
    <property type="protein sequence ID" value="MBH8562139.1"/>
    <property type="molecule type" value="Genomic_DNA"/>
</dbReference>
<dbReference type="Gene3D" id="4.10.1150.10">
    <property type="entry name" value="AF2212/PG0164-like"/>
    <property type="match status" value="1"/>
</dbReference>
<dbReference type="SUPFAM" id="SSF141694">
    <property type="entry name" value="AF2212/PG0164-like"/>
    <property type="match status" value="1"/>
</dbReference>
<evidence type="ECO:0000313" key="2">
    <source>
        <dbReference type="Proteomes" id="UP000632766"/>
    </source>
</evidence>
<evidence type="ECO:0000313" key="1">
    <source>
        <dbReference type="EMBL" id="MBH8562139.1"/>
    </source>
</evidence>
<dbReference type="AlphaFoldDB" id="A0A8J7HTH4"/>
<sequence length="76" mass="8532">MPETQTIEAIYENGVLRPLQTLIGVAEHSKVKIIIECQQTQPHPLLQFAGILSDEEAAQLQSVIDQEFEQIDSNGW</sequence>
<dbReference type="Proteomes" id="UP000632766">
    <property type="component" value="Unassembled WGS sequence"/>
</dbReference>
<protein>
    <submittedName>
        <fullName evidence="1">Antitoxin family protein</fullName>
    </submittedName>
</protein>
<proteinExistence type="predicted"/>
<name>A0A8J7HTH4_9NOST</name>
<dbReference type="InterPro" id="IPR008203">
    <property type="entry name" value="AF2212-like"/>
</dbReference>
<gene>
    <name evidence="1" type="ORF">I8748_08110</name>
</gene>
<dbReference type="RefSeq" id="WP_198124112.1">
    <property type="nucleotide sequence ID" value="NZ_JAECZC010000010.1"/>
</dbReference>
<reference evidence="1 2" key="1">
    <citation type="journal article" date="2021" name="Int. J. Syst. Evol. Microbiol.">
        <title>Amazonocrinis nigriterrae gen. nov., sp. nov., Atlanticothrix silvestris gen. nov., sp. nov. and Dendronalium phyllosphericum gen. nov., sp. nov., nostocacean cyanobacteria from Brazilian environments.</title>
        <authorList>
            <person name="Alvarenga D.O."/>
            <person name="Andreote A.P.D."/>
            <person name="Branco L.H.Z."/>
            <person name="Delbaje E."/>
            <person name="Cruz R.B."/>
            <person name="Varani A.M."/>
            <person name="Fiore M.F."/>
        </authorList>
    </citation>
    <scope>NUCLEOTIDE SEQUENCE [LARGE SCALE GENOMIC DNA]</scope>
    <source>
        <strain evidence="1 2">CENA67</strain>
    </source>
</reference>
<dbReference type="Pfam" id="PF01954">
    <property type="entry name" value="AF2212-like"/>
    <property type="match status" value="1"/>
</dbReference>
<comment type="caution">
    <text evidence="1">The sequence shown here is derived from an EMBL/GenBank/DDBJ whole genome shotgun (WGS) entry which is preliminary data.</text>
</comment>
<keyword evidence="2" id="KW-1185">Reference proteome</keyword>
<dbReference type="InterPro" id="IPR024069">
    <property type="entry name" value="AF2212-like_dom_sf"/>
</dbReference>
<organism evidence="1 2">
    <name type="scientific">Amazonocrinis nigriterrae CENA67</name>
    <dbReference type="NCBI Taxonomy" id="2794033"/>
    <lineage>
        <taxon>Bacteria</taxon>
        <taxon>Bacillati</taxon>
        <taxon>Cyanobacteriota</taxon>
        <taxon>Cyanophyceae</taxon>
        <taxon>Nostocales</taxon>
        <taxon>Nostocaceae</taxon>
        <taxon>Amazonocrinis</taxon>
        <taxon>Amazonocrinis nigriterrae</taxon>
    </lineage>
</organism>